<dbReference type="EMBL" id="AP012054">
    <property type="protein sequence ID" value="BAK30892.1"/>
    <property type="molecule type" value="Genomic_DNA"/>
</dbReference>
<proteinExistence type="predicted"/>
<name>F5X3N3_STRPX</name>
<reference evidence="1 2" key="1">
    <citation type="journal article" date="2011" name="PLoS ONE">
        <title>Sequencing and comparative genome analysis of two pathogenic Streptococcus gallolyticus subspecies: genome plasticity, adaptation and virulence.</title>
        <authorList>
            <person name="Lin I.-H."/>
            <person name="Liu T.-T."/>
            <person name="Teng Y.-T."/>
            <person name="Wu H.-L."/>
            <person name="Liu Y.-M."/>
            <person name="Wu K.-M."/>
            <person name="Chang C.-H."/>
            <person name="Hsu M.-T."/>
        </authorList>
    </citation>
    <scope>NUCLEOTIDE SEQUENCE [LARGE SCALE GENOMIC DNA]</scope>
    <source>
        <strain evidence="2">ATCC 43144 / JCM 5346 / CDC 1723-81</strain>
    </source>
</reference>
<dbReference type="Proteomes" id="UP000007946">
    <property type="component" value="Chromosome"/>
</dbReference>
<dbReference type="HOGENOM" id="CLU_3048432_0_0_9"/>
<gene>
    <name evidence="1" type="ordered locus">SGPB_1895</name>
</gene>
<dbReference type="AlphaFoldDB" id="F5X3N3"/>
<evidence type="ECO:0000313" key="2">
    <source>
        <dbReference type="Proteomes" id="UP000007946"/>
    </source>
</evidence>
<keyword evidence="2" id="KW-1185">Reference proteome</keyword>
<dbReference type="STRING" id="981540.SGPB_1895"/>
<protein>
    <submittedName>
        <fullName evidence="1">Putative extracellular protein</fullName>
    </submittedName>
</protein>
<accession>F5X3N3</accession>
<organism evidence="1 2">
    <name type="scientific">Streptococcus pasteurianus (strain ATCC 43144 / JCM 5346 / CCUG 46074 / CDC 1723-81)</name>
    <dbReference type="NCBI Taxonomy" id="981540"/>
    <lineage>
        <taxon>Bacteria</taxon>
        <taxon>Bacillati</taxon>
        <taxon>Bacillota</taxon>
        <taxon>Bacilli</taxon>
        <taxon>Lactobacillales</taxon>
        <taxon>Streptococcaceae</taxon>
        <taxon>Streptococcus</taxon>
    </lineage>
</organism>
<dbReference type="KEGG" id="stb:SGPB_1895"/>
<sequence length="54" mass="6297">MDKPLFYTPCKLKNGGNYHKKQVRQLLPKLIQEGDFVADYDIDSKQNNLGTYHI</sequence>
<evidence type="ECO:0000313" key="1">
    <source>
        <dbReference type="EMBL" id="BAK30892.1"/>
    </source>
</evidence>